<dbReference type="PANTHER" id="PTHR45663:SF11">
    <property type="entry name" value="GEO12009P1"/>
    <property type="match status" value="1"/>
</dbReference>
<dbReference type="InterPro" id="IPR013766">
    <property type="entry name" value="Thioredoxin_domain"/>
</dbReference>
<organism evidence="2">
    <name type="scientific">hydrocarbon metagenome</name>
    <dbReference type="NCBI Taxonomy" id="938273"/>
    <lineage>
        <taxon>unclassified sequences</taxon>
        <taxon>metagenomes</taxon>
        <taxon>ecological metagenomes</taxon>
    </lineage>
</organism>
<evidence type="ECO:0000313" key="2">
    <source>
        <dbReference type="EMBL" id="KUG29224.1"/>
    </source>
</evidence>
<sequence>MPRRPGAPRNPWRMALFAVLSLFFAMSCDRGAAPENASIFQKELDALPKEPVDTGPPALRDTLEVPVPGMVTMVDLGAESCMPCRMMAPVLDKVARDYRDRAAVVYIDLARHPGQSQRFGIRAMPTQIFYDKTGREIGRHEGFMDRAAIAEVLDKLLAQ</sequence>
<dbReference type="PANTHER" id="PTHR45663">
    <property type="entry name" value="GEO12009P1"/>
    <property type="match status" value="1"/>
</dbReference>
<name>A0A0W8G7U0_9ZZZZ</name>
<dbReference type="PROSITE" id="PS51352">
    <property type="entry name" value="THIOREDOXIN_2"/>
    <property type="match status" value="1"/>
</dbReference>
<proteinExistence type="predicted"/>
<dbReference type="InterPro" id="IPR036249">
    <property type="entry name" value="Thioredoxin-like_sf"/>
</dbReference>
<feature type="domain" description="Thioredoxin" evidence="1">
    <location>
        <begin position="44"/>
        <end position="158"/>
    </location>
</feature>
<dbReference type="EMBL" id="LNQE01000118">
    <property type="protein sequence ID" value="KUG29224.1"/>
    <property type="molecule type" value="Genomic_DNA"/>
</dbReference>
<dbReference type="PROSITE" id="PS51257">
    <property type="entry name" value="PROKAR_LIPOPROTEIN"/>
    <property type="match status" value="1"/>
</dbReference>
<comment type="caution">
    <text evidence="2">The sequence shown here is derived from an EMBL/GenBank/DDBJ whole genome shotgun (WGS) entry which is preliminary data.</text>
</comment>
<dbReference type="GO" id="GO:0005829">
    <property type="term" value="C:cytosol"/>
    <property type="evidence" value="ECO:0007669"/>
    <property type="project" value="TreeGrafter"/>
</dbReference>
<dbReference type="Gene3D" id="3.40.30.10">
    <property type="entry name" value="Glutaredoxin"/>
    <property type="match status" value="1"/>
</dbReference>
<dbReference type="GO" id="GO:0015035">
    <property type="term" value="F:protein-disulfide reductase activity"/>
    <property type="evidence" value="ECO:0007669"/>
    <property type="project" value="TreeGrafter"/>
</dbReference>
<dbReference type="AlphaFoldDB" id="A0A0W8G7U0"/>
<dbReference type="GO" id="GO:0045454">
    <property type="term" value="P:cell redox homeostasis"/>
    <property type="evidence" value="ECO:0007669"/>
    <property type="project" value="TreeGrafter"/>
</dbReference>
<dbReference type="Pfam" id="PF00085">
    <property type="entry name" value="Thioredoxin"/>
    <property type="match status" value="1"/>
</dbReference>
<gene>
    <name evidence="2" type="ORF">ASZ90_000887</name>
</gene>
<protein>
    <submittedName>
        <fullName evidence="2">Thioredoxin</fullName>
    </submittedName>
</protein>
<dbReference type="SUPFAM" id="SSF52833">
    <property type="entry name" value="Thioredoxin-like"/>
    <property type="match status" value="1"/>
</dbReference>
<accession>A0A0W8G7U0</accession>
<reference evidence="2" key="1">
    <citation type="journal article" date="2015" name="Proc. Natl. Acad. Sci. U.S.A.">
        <title>Networks of energetic and metabolic interactions define dynamics in microbial communities.</title>
        <authorList>
            <person name="Embree M."/>
            <person name="Liu J.K."/>
            <person name="Al-Bassam M.M."/>
            <person name="Zengler K."/>
        </authorList>
    </citation>
    <scope>NUCLEOTIDE SEQUENCE</scope>
</reference>
<dbReference type="CDD" id="cd02947">
    <property type="entry name" value="TRX_family"/>
    <property type="match status" value="1"/>
</dbReference>
<evidence type="ECO:0000259" key="1">
    <source>
        <dbReference type="PROSITE" id="PS51352"/>
    </source>
</evidence>